<gene>
    <name evidence="1" type="ORF">S12H4_07075</name>
</gene>
<evidence type="ECO:0000313" key="1">
    <source>
        <dbReference type="EMBL" id="GAI72056.1"/>
    </source>
</evidence>
<dbReference type="Gene3D" id="3.30.190.20">
    <property type="match status" value="1"/>
</dbReference>
<dbReference type="AlphaFoldDB" id="X1RYT6"/>
<dbReference type="InterPro" id="IPR023674">
    <property type="entry name" value="Ribosomal_uL1-like"/>
</dbReference>
<sequence length="68" mass="7833">MKVDDKLLKKSLDAAIVHSVIKKEGFKDKVRKFDESIDLIMNLKDINLKDPKQRIDKEIILPNNVISS</sequence>
<dbReference type="EMBL" id="BARW01002565">
    <property type="protein sequence ID" value="GAI72056.1"/>
    <property type="molecule type" value="Genomic_DNA"/>
</dbReference>
<protein>
    <submittedName>
        <fullName evidence="1">Uncharacterized protein</fullName>
    </submittedName>
</protein>
<organism evidence="1">
    <name type="scientific">marine sediment metagenome</name>
    <dbReference type="NCBI Taxonomy" id="412755"/>
    <lineage>
        <taxon>unclassified sequences</taxon>
        <taxon>metagenomes</taxon>
        <taxon>ecological metagenomes</taxon>
    </lineage>
</organism>
<proteinExistence type="predicted"/>
<name>X1RYT6_9ZZZZ</name>
<accession>X1RYT6</accession>
<reference evidence="1" key="1">
    <citation type="journal article" date="2014" name="Front. Microbiol.">
        <title>High frequency of phylogenetically diverse reductive dehalogenase-homologous genes in deep subseafloor sedimentary metagenomes.</title>
        <authorList>
            <person name="Kawai M."/>
            <person name="Futagami T."/>
            <person name="Toyoda A."/>
            <person name="Takaki Y."/>
            <person name="Nishi S."/>
            <person name="Hori S."/>
            <person name="Arai W."/>
            <person name="Tsubouchi T."/>
            <person name="Morono Y."/>
            <person name="Uchiyama I."/>
            <person name="Ito T."/>
            <person name="Fujiyama A."/>
            <person name="Inagaki F."/>
            <person name="Takami H."/>
        </authorList>
    </citation>
    <scope>NUCLEOTIDE SEQUENCE</scope>
    <source>
        <strain evidence="1">Expedition CK06-06</strain>
    </source>
</reference>
<dbReference type="SUPFAM" id="SSF56808">
    <property type="entry name" value="Ribosomal protein L1"/>
    <property type="match status" value="1"/>
</dbReference>
<comment type="caution">
    <text evidence="1">The sequence shown here is derived from an EMBL/GenBank/DDBJ whole genome shotgun (WGS) entry which is preliminary data.</text>
</comment>